<feature type="transmembrane region" description="Helical" evidence="7">
    <location>
        <begin position="121"/>
        <end position="139"/>
    </location>
</feature>
<evidence type="ECO:0000313" key="10">
    <source>
        <dbReference type="Proteomes" id="UP000278143"/>
    </source>
</evidence>
<evidence type="ECO:0000259" key="8">
    <source>
        <dbReference type="Pfam" id="PF01694"/>
    </source>
</evidence>
<comment type="subcellular location">
    <subcellularLocation>
        <location evidence="1">Membrane</location>
        <topology evidence="1">Multi-pass membrane protein</topology>
    </subcellularLocation>
</comment>
<dbReference type="GO" id="GO:0004252">
    <property type="term" value="F:serine-type endopeptidase activity"/>
    <property type="evidence" value="ECO:0007669"/>
    <property type="project" value="InterPro"/>
</dbReference>
<feature type="transmembrane region" description="Helical" evidence="7">
    <location>
        <begin position="145"/>
        <end position="165"/>
    </location>
</feature>
<evidence type="ECO:0000256" key="3">
    <source>
        <dbReference type="ARBA" id="ARBA00022692"/>
    </source>
</evidence>
<feature type="transmembrane region" description="Helical" evidence="7">
    <location>
        <begin position="13"/>
        <end position="42"/>
    </location>
</feature>
<feature type="transmembrane region" description="Helical" evidence="7">
    <location>
        <begin position="63"/>
        <end position="84"/>
    </location>
</feature>
<dbReference type="EMBL" id="KZ990087">
    <property type="protein sequence ID" value="RKP24686.1"/>
    <property type="molecule type" value="Genomic_DNA"/>
</dbReference>
<keyword evidence="5 7" id="KW-1133">Transmembrane helix</keyword>
<feature type="domain" description="Peptidase S54 rhomboid" evidence="8">
    <location>
        <begin position="50"/>
        <end position="194"/>
    </location>
</feature>
<dbReference type="InterPro" id="IPR035952">
    <property type="entry name" value="Rhomboid-like_sf"/>
</dbReference>
<dbReference type="InterPro" id="IPR022764">
    <property type="entry name" value="Peptidase_S54_rhomboid_dom"/>
</dbReference>
<gene>
    <name evidence="9" type="ORF">SYNPS1DRAFT_16820</name>
</gene>
<evidence type="ECO:0000256" key="1">
    <source>
        <dbReference type="ARBA" id="ARBA00004141"/>
    </source>
</evidence>
<dbReference type="Gene3D" id="1.20.1540.10">
    <property type="entry name" value="Rhomboid-like"/>
    <property type="match status" value="1"/>
</dbReference>
<reference evidence="10" key="1">
    <citation type="journal article" date="2018" name="Nat. Microbiol.">
        <title>Leveraging single-cell genomics to expand the fungal tree of life.</title>
        <authorList>
            <person name="Ahrendt S.R."/>
            <person name="Quandt C.A."/>
            <person name="Ciobanu D."/>
            <person name="Clum A."/>
            <person name="Salamov A."/>
            <person name="Andreopoulos B."/>
            <person name="Cheng J.F."/>
            <person name="Woyke T."/>
            <person name="Pelin A."/>
            <person name="Henrissat B."/>
            <person name="Reynolds N.K."/>
            <person name="Benny G.L."/>
            <person name="Smith M.E."/>
            <person name="James T.Y."/>
            <person name="Grigoriev I.V."/>
        </authorList>
    </citation>
    <scope>NUCLEOTIDE SEQUENCE [LARGE SCALE GENOMIC DNA]</scope>
    <source>
        <strain evidence="10">Benny S71-1</strain>
    </source>
</reference>
<dbReference type="SUPFAM" id="SSF144091">
    <property type="entry name" value="Rhomboid-like"/>
    <property type="match status" value="1"/>
</dbReference>
<protein>
    <recommendedName>
        <fullName evidence="8">Peptidase S54 rhomboid domain-containing protein</fullName>
    </recommendedName>
</protein>
<keyword evidence="3 7" id="KW-0812">Transmembrane</keyword>
<keyword evidence="10" id="KW-1185">Reference proteome</keyword>
<dbReference type="GO" id="GO:0006465">
    <property type="term" value="P:signal peptide processing"/>
    <property type="evidence" value="ECO:0007669"/>
    <property type="project" value="TreeGrafter"/>
</dbReference>
<organism evidence="9 10">
    <name type="scientific">Syncephalis pseudoplumigaleata</name>
    <dbReference type="NCBI Taxonomy" id="1712513"/>
    <lineage>
        <taxon>Eukaryota</taxon>
        <taxon>Fungi</taxon>
        <taxon>Fungi incertae sedis</taxon>
        <taxon>Zoopagomycota</taxon>
        <taxon>Zoopagomycotina</taxon>
        <taxon>Zoopagomycetes</taxon>
        <taxon>Zoopagales</taxon>
        <taxon>Piptocephalidaceae</taxon>
        <taxon>Syncephalis</taxon>
    </lineage>
</organism>
<comment type="similarity">
    <text evidence="2">Belongs to the peptidase S54 family.</text>
</comment>
<dbReference type="Proteomes" id="UP000278143">
    <property type="component" value="Unassembled WGS sequence"/>
</dbReference>
<evidence type="ECO:0000313" key="9">
    <source>
        <dbReference type="EMBL" id="RKP24686.1"/>
    </source>
</evidence>
<feature type="transmembrane region" description="Helical" evidence="7">
    <location>
        <begin position="90"/>
        <end position="109"/>
    </location>
</feature>
<evidence type="ECO:0000256" key="7">
    <source>
        <dbReference type="SAM" id="Phobius"/>
    </source>
</evidence>
<dbReference type="GO" id="GO:0016020">
    <property type="term" value="C:membrane"/>
    <property type="evidence" value="ECO:0007669"/>
    <property type="project" value="UniProtKB-SubCell"/>
</dbReference>
<dbReference type="PANTHER" id="PTHR43731">
    <property type="entry name" value="RHOMBOID PROTEASE"/>
    <property type="match status" value="1"/>
</dbReference>
<evidence type="ECO:0000256" key="5">
    <source>
        <dbReference type="ARBA" id="ARBA00022989"/>
    </source>
</evidence>
<name>A0A4P9YX86_9FUNG</name>
<dbReference type="FunFam" id="1.20.1540.10:FF:000012">
    <property type="entry name" value="Rhomboid family protein"/>
    <property type="match status" value="1"/>
</dbReference>
<dbReference type="AlphaFoldDB" id="A0A4P9YX86"/>
<proteinExistence type="inferred from homology"/>
<evidence type="ECO:0000256" key="2">
    <source>
        <dbReference type="ARBA" id="ARBA00009045"/>
    </source>
</evidence>
<evidence type="ECO:0000256" key="4">
    <source>
        <dbReference type="ARBA" id="ARBA00022801"/>
    </source>
</evidence>
<evidence type="ECO:0000256" key="6">
    <source>
        <dbReference type="ARBA" id="ARBA00023136"/>
    </source>
</evidence>
<accession>A0A4P9YX86</accession>
<dbReference type="InterPro" id="IPR050925">
    <property type="entry name" value="Rhomboid_protease_S54"/>
</dbReference>
<dbReference type="OrthoDB" id="10260614at2759"/>
<sequence length="215" mass="24114">MVKWYNTSANDRFLAGIIGLNTAVFLAWQIPMLAPFMVRHFMHYPGVSRSYTLLTACFSHKDLWHFGFNMMALWSFGQGMLNWMSREEFAAFYLSAGTLASLGSHVLTARFRPLSVVKPSLGASGAIFGLLATCAWQFPDARVHIIFLPMLPIKIGHAMAGLMTLDLLGVIRGWQVFDHYAHLSGAIAGLLYMQYGHSVVWDGIQRRLLEARRSS</sequence>
<dbReference type="Pfam" id="PF01694">
    <property type="entry name" value="Rhomboid"/>
    <property type="match status" value="1"/>
</dbReference>
<keyword evidence="4" id="KW-0378">Hydrolase</keyword>
<dbReference type="PANTHER" id="PTHR43731:SF14">
    <property type="entry name" value="PRESENILIN-ASSOCIATED RHOMBOID-LIKE PROTEIN, MITOCHONDRIAL"/>
    <property type="match status" value="1"/>
</dbReference>
<keyword evidence="6 7" id="KW-0472">Membrane</keyword>